<protein>
    <submittedName>
        <fullName evidence="1">Antitoxin ParD1/3/4</fullName>
    </submittedName>
</protein>
<dbReference type="OrthoDB" id="9811310at2"/>
<dbReference type="InterPro" id="IPR038296">
    <property type="entry name" value="ParD_sf"/>
</dbReference>
<dbReference type="EMBL" id="PVTR01000006">
    <property type="protein sequence ID" value="PRY87479.1"/>
    <property type="molecule type" value="Genomic_DNA"/>
</dbReference>
<dbReference type="Proteomes" id="UP000238157">
    <property type="component" value="Unassembled WGS sequence"/>
</dbReference>
<dbReference type="GO" id="GO:0006355">
    <property type="term" value="P:regulation of DNA-templated transcription"/>
    <property type="evidence" value="ECO:0007669"/>
    <property type="project" value="InterPro"/>
</dbReference>
<evidence type="ECO:0000313" key="1">
    <source>
        <dbReference type="EMBL" id="PRY87479.1"/>
    </source>
</evidence>
<comment type="caution">
    <text evidence="1">The sequence shown here is derived from an EMBL/GenBank/DDBJ whole genome shotgun (WGS) entry which is preliminary data.</text>
</comment>
<organism evidence="1 2">
    <name type="scientific">Mongoliibacter ruber</name>
    <dbReference type="NCBI Taxonomy" id="1750599"/>
    <lineage>
        <taxon>Bacteria</taxon>
        <taxon>Pseudomonadati</taxon>
        <taxon>Bacteroidota</taxon>
        <taxon>Cytophagia</taxon>
        <taxon>Cytophagales</taxon>
        <taxon>Cyclobacteriaceae</taxon>
        <taxon>Mongoliibacter</taxon>
    </lineage>
</organism>
<dbReference type="InterPro" id="IPR010985">
    <property type="entry name" value="Ribbon_hlx_hlx"/>
</dbReference>
<reference evidence="1 2" key="1">
    <citation type="submission" date="2018-03" db="EMBL/GenBank/DDBJ databases">
        <title>Genomic Encyclopedia of Archaeal and Bacterial Type Strains, Phase II (KMG-II): from individual species to whole genera.</title>
        <authorList>
            <person name="Goeker M."/>
        </authorList>
    </citation>
    <scope>NUCLEOTIDE SEQUENCE [LARGE SCALE GENOMIC DNA]</scope>
    <source>
        <strain evidence="1 2">DSM 27929</strain>
    </source>
</reference>
<gene>
    <name evidence="1" type="ORF">CLW00_10699</name>
</gene>
<evidence type="ECO:0000313" key="2">
    <source>
        <dbReference type="Proteomes" id="UP000238157"/>
    </source>
</evidence>
<proteinExistence type="predicted"/>
<keyword evidence="2" id="KW-1185">Reference proteome</keyword>
<dbReference type="SUPFAM" id="SSF47598">
    <property type="entry name" value="Ribbon-helix-helix"/>
    <property type="match status" value="1"/>
</dbReference>
<sequence length="88" mass="10297">MIVRKTLSFTKKQDQWIKSQIENGDFTNESEYIRHLISQDQVRVNKFLELKDPIQKGIESDESQSSVKDIIEKVKSKISSDGENYTFK</sequence>
<accession>A0A2T0WL94</accession>
<dbReference type="RefSeq" id="WP_106133770.1">
    <property type="nucleotide sequence ID" value="NZ_PVTR01000006.1"/>
</dbReference>
<dbReference type="Gene3D" id="6.10.10.120">
    <property type="entry name" value="Antitoxin ParD1-like"/>
    <property type="match status" value="1"/>
</dbReference>
<name>A0A2T0WL94_9BACT</name>
<dbReference type="AlphaFoldDB" id="A0A2T0WL94"/>